<keyword evidence="1" id="KW-1133">Transmembrane helix</keyword>
<evidence type="ECO:0000313" key="3">
    <source>
        <dbReference type="Proteomes" id="UP000317593"/>
    </source>
</evidence>
<keyword evidence="1" id="KW-0472">Membrane</keyword>
<accession>A0A521BDK1</accession>
<proteinExistence type="predicted"/>
<keyword evidence="1" id="KW-0812">Transmembrane</keyword>
<gene>
    <name evidence="2" type="ORF">SAMN06265218_10319</name>
</gene>
<feature type="transmembrane region" description="Helical" evidence="1">
    <location>
        <begin position="76"/>
        <end position="95"/>
    </location>
</feature>
<organism evidence="2 3">
    <name type="scientific">Fodinibius sediminis</name>
    <dbReference type="NCBI Taxonomy" id="1214077"/>
    <lineage>
        <taxon>Bacteria</taxon>
        <taxon>Pseudomonadati</taxon>
        <taxon>Balneolota</taxon>
        <taxon>Balneolia</taxon>
        <taxon>Balneolales</taxon>
        <taxon>Balneolaceae</taxon>
        <taxon>Fodinibius</taxon>
    </lineage>
</organism>
<evidence type="ECO:0000313" key="2">
    <source>
        <dbReference type="EMBL" id="SMO45188.1"/>
    </source>
</evidence>
<dbReference type="OrthoDB" id="4947478at2"/>
<reference evidence="2 3" key="1">
    <citation type="submission" date="2017-05" db="EMBL/GenBank/DDBJ databases">
        <authorList>
            <person name="Varghese N."/>
            <person name="Submissions S."/>
        </authorList>
    </citation>
    <scope>NUCLEOTIDE SEQUENCE [LARGE SCALE GENOMIC DNA]</scope>
    <source>
        <strain evidence="2 3">DSM 21194</strain>
    </source>
</reference>
<keyword evidence="3" id="KW-1185">Reference proteome</keyword>
<sequence length="282" mass="31124">MGTSEPREVLVKKIKAKRKNIQAFVHKLEPKGTRLTTLNIWCSGLATVFTASPAIGGPSFLEVFGGSGPDSVTWRILFALAALFSVSSVIFAGLYKARDIATKLSEARACDAKLEGLETLLELEKISSDDAVIQYNKLVEESAFIPKAGWRGDILSLDWATGEIAEPHPNQVTKSSIACSGWVEGLGADLHLWLAVEIDNSIWPKEGEIFVDDDGSWYKSIHDVGSEGPFSLSLFVADKKANKRIRAWLDERDQAGDYPELHRFPGLRRIDRVDGLRHEETS</sequence>
<evidence type="ECO:0000256" key="1">
    <source>
        <dbReference type="SAM" id="Phobius"/>
    </source>
</evidence>
<name>A0A521BDK1_9BACT</name>
<feature type="transmembrane region" description="Helical" evidence="1">
    <location>
        <begin position="38"/>
        <end position="56"/>
    </location>
</feature>
<dbReference type="EMBL" id="FXTH01000003">
    <property type="protein sequence ID" value="SMO45188.1"/>
    <property type="molecule type" value="Genomic_DNA"/>
</dbReference>
<dbReference type="RefSeq" id="WP_142713256.1">
    <property type="nucleotide sequence ID" value="NZ_FXTH01000003.1"/>
</dbReference>
<protein>
    <submittedName>
        <fullName evidence="2">Uncharacterized protein</fullName>
    </submittedName>
</protein>
<dbReference type="AlphaFoldDB" id="A0A521BDK1"/>
<dbReference type="Proteomes" id="UP000317593">
    <property type="component" value="Unassembled WGS sequence"/>
</dbReference>